<gene>
    <name evidence="2" type="ORF">CLG85_020985</name>
</gene>
<organism evidence="2 3">
    <name type="scientific">Alloyangia mangrovi</name>
    <dbReference type="NCBI Taxonomy" id="1779329"/>
    <lineage>
        <taxon>Bacteria</taxon>
        <taxon>Pseudomonadati</taxon>
        <taxon>Pseudomonadota</taxon>
        <taxon>Alphaproteobacteria</taxon>
        <taxon>Rhodobacterales</taxon>
        <taxon>Roseobacteraceae</taxon>
        <taxon>Alloyangia</taxon>
    </lineage>
</organism>
<dbReference type="Proteomes" id="UP000217448">
    <property type="component" value="Unassembled WGS sequence"/>
</dbReference>
<feature type="compositionally biased region" description="Basic and acidic residues" evidence="1">
    <location>
        <begin position="67"/>
        <end position="79"/>
    </location>
</feature>
<accession>A0ABT2KPH1</accession>
<sequence>MPPMQTAAAAMRCLALALGMALGLLGGPSWGRTLDLEFRPPDLDIDPICVARPPGRGDNRLLGGVERRGAARLGNRDGAPRPLAAHAD</sequence>
<name>A0ABT2KPH1_9RHOB</name>
<evidence type="ECO:0000313" key="3">
    <source>
        <dbReference type="Proteomes" id="UP000217448"/>
    </source>
</evidence>
<dbReference type="EMBL" id="NTHN02000051">
    <property type="protein sequence ID" value="MCT4372644.1"/>
    <property type="molecule type" value="Genomic_DNA"/>
</dbReference>
<protein>
    <submittedName>
        <fullName evidence="2">Uncharacterized protein</fullName>
    </submittedName>
</protein>
<evidence type="ECO:0000313" key="2">
    <source>
        <dbReference type="EMBL" id="MCT4372644.1"/>
    </source>
</evidence>
<feature type="region of interest" description="Disordered" evidence="1">
    <location>
        <begin position="67"/>
        <end position="88"/>
    </location>
</feature>
<proteinExistence type="predicted"/>
<keyword evidence="3" id="KW-1185">Reference proteome</keyword>
<dbReference type="RefSeq" id="WP_260349972.1">
    <property type="nucleotide sequence ID" value="NZ_NTHN02000051.1"/>
</dbReference>
<evidence type="ECO:0000256" key="1">
    <source>
        <dbReference type="SAM" id="MobiDB-lite"/>
    </source>
</evidence>
<comment type="caution">
    <text evidence="2">The sequence shown here is derived from an EMBL/GenBank/DDBJ whole genome shotgun (WGS) entry which is preliminary data.</text>
</comment>
<reference evidence="3" key="1">
    <citation type="submission" date="2023-07" db="EMBL/GenBank/DDBJ databases">
        <title>Yangia mangrovi SAOS 153D genome.</title>
        <authorList>
            <person name="Verma A."/>
            <person name="Pal Y."/>
            <person name="Sundharam S."/>
            <person name="Bisht B."/>
            <person name="Srinivasan K."/>
        </authorList>
    </citation>
    <scope>NUCLEOTIDE SEQUENCE [LARGE SCALE GENOMIC DNA]</scope>
    <source>
        <strain evidence="3">SAOS 153D</strain>
    </source>
</reference>